<dbReference type="EMBL" id="JAJJMA010194076">
    <property type="protein sequence ID" value="MCL7038795.1"/>
    <property type="molecule type" value="Genomic_DNA"/>
</dbReference>
<dbReference type="Gene3D" id="3.20.20.70">
    <property type="entry name" value="Aldolase class I"/>
    <property type="match status" value="1"/>
</dbReference>
<organism evidence="2 3">
    <name type="scientific">Papaver nudicaule</name>
    <name type="common">Iceland poppy</name>
    <dbReference type="NCBI Taxonomy" id="74823"/>
    <lineage>
        <taxon>Eukaryota</taxon>
        <taxon>Viridiplantae</taxon>
        <taxon>Streptophyta</taxon>
        <taxon>Embryophyta</taxon>
        <taxon>Tracheophyta</taxon>
        <taxon>Spermatophyta</taxon>
        <taxon>Magnoliopsida</taxon>
        <taxon>Ranunculales</taxon>
        <taxon>Papaveraceae</taxon>
        <taxon>Papaveroideae</taxon>
        <taxon>Papaver</taxon>
    </lineage>
</organism>
<reference evidence="2" key="1">
    <citation type="submission" date="2022-03" db="EMBL/GenBank/DDBJ databases">
        <title>A functionally conserved STORR gene fusion in Papaver species that diverged 16.8 million years ago.</title>
        <authorList>
            <person name="Catania T."/>
        </authorList>
    </citation>
    <scope>NUCLEOTIDE SEQUENCE</scope>
    <source>
        <strain evidence="2">S-191538</strain>
    </source>
</reference>
<dbReference type="InterPro" id="IPR013785">
    <property type="entry name" value="Aldolase_TIM"/>
</dbReference>
<dbReference type="GO" id="GO:0015930">
    <property type="term" value="F:glutamate synthase activity"/>
    <property type="evidence" value="ECO:0007669"/>
    <property type="project" value="InterPro"/>
</dbReference>
<protein>
    <recommendedName>
        <fullName evidence="1">Glutamate synthase central-N domain-containing protein</fullName>
    </recommendedName>
</protein>
<accession>A0AA41VCP0</accession>
<comment type="caution">
    <text evidence="2">The sequence shown here is derived from an EMBL/GenBank/DDBJ whole genome shotgun (WGS) entry which is preliminary data.</text>
</comment>
<dbReference type="Proteomes" id="UP001177140">
    <property type="component" value="Unassembled WGS sequence"/>
</dbReference>
<dbReference type="SUPFAM" id="SSF51395">
    <property type="entry name" value="FMN-linked oxidoreductases"/>
    <property type="match status" value="1"/>
</dbReference>
<evidence type="ECO:0000313" key="3">
    <source>
        <dbReference type="Proteomes" id="UP001177140"/>
    </source>
</evidence>
<name>A0AA41VCP0_PAPNU</name>
<proteinExistence type="predicted"/>
<keyword evidence="3" id="KW-1185">Reference proteome</keyword>
<feature type="domain" description="Glutamate synthase central-N" evidence="1">
    <location>
        <begin position="15"/>
        <end position="48"/>
    </location>
</feature>
<dbReference type="PANTHER" id="PTHR43100:SF2">
    <property type="entry name" value="BNAA03G19380D PROTEIN"/>
    <property type="match status" value="1"/>
</dbReference>
<dbReference type="PANTHER" id="PTHR43100">
    <property type="entry name" value="GLUTAMATE SYNTHASE [NADPH] SMALL CHAIN"/>
    <property type="match status" value="1"/>
</dbReference>
<dbReference type="AlphaFoldDB" id="A0AA41VCP0"/>
<evidence type="ECO:0000259" key="1">
    <source>
        <dbReference type="Pfam" id="PF04898"/>
    </source>
</evidence>
<evidence type="ECO:0000313" key="2">
    <source>
        <dbReference type="EMBL" id="MCL7038795.1"/>
    </source>
</evidence>
<sequence length="111" mass="12192">MFQFSSVCLFDWIWCQAVKSGLLKILSKMGISLLSSYCGAHIFEIYGLGSEVVDFAFSGIVSKVGGLNLNEDPIRWTPLADVVDGYSTLPHLKGLQNGGYCNKRNQADIRA</sequence>
<dbReference type="InterPro" id="IPR051394">
    <property type="entry name" value="Glutamate_Synthase"/>
</dbReference>
<dbReference type="Pfam" id="PF04898">
    <property type="entry name" value="Glu_syn_central"/>
    <property type="match status" value="1"/>
</dbReference>
<dbReference type="InterPro" id="IPR006982">
    <property type="entry name" value="Glu_synth_centr_N"/>
</dbReference>
<gene>
    <name evidence="2" type="ORF">MKW94_000316</name>
</gene>